<evidence type="ECO:0000313" key="2">
    <source>
        <dbReference type="Proteomes" id="UP001596435"/>
    </source>
</evidence>
<dbReference type="EMBL" id="JBHTAJ010000059">
    <property type="protein sequence ID" value="MFC7183093.1"/>
    <property type="molecule type" value="Genomic_DNA"/>
</dbReference>
<reference evidence="2" key="1">
    <citation type="journal article" date="2019" name="Int. J. Syst. Evol. Microbiol.">
        <title>The Global Catalogue of Microorganisms (GCM) 10K type strain sequencing project: providing services to taxonomists for standard genome sequencing and annotation.</title>
        <authorList>
            <consortium name="The Broad Institute Genomics Platform"/>
            <consortium name="The Broad Institute Genome Sequencing Center for Infectious Disease"/>
            <person name="Wu L."/>
            <person name="Ma J."/>
        </authorList>
    </citation>
    <scope>NUCLEOTIDE SEQUENCE [LARGE SCALE GENOMIC DNA]</scope>
    <source>
        <strain evidence="2">CGMCC 1.12859</strain>
    </source>
</reference>
<sequence>MSKEPRTGLETSDLLRAATGAGYSVSERMLEIFRSQGLLPHPARAGNRGRRPLWRYPKGTDGQLLRLLAWREHTKDPRVLHVVLWLDGFPVATSAVREAITAVLREVAAGLDREVAAEAERLSLDPEADRGQALDSIAARFAAKRTDQALPRSVRITAAERAEAFASLTRLTVLRDPGETTEEHALTVERALGISPGRRQGFGDAGPWLTGPARDLFDAADFISMPSTTQAVEAATNEELEAARPTAAALFQYLPIAARAVGALSQKENHAGMQGPAAMDDDPKLAVLLVPAVLGFRRAGWQQNLDTITSALEPYPALLADLFTVLDMPQSTVQRHLSSQPAAVVQQANTLINAALDGKLALAPRPRT</sequence>
<comment type="caution">
    <text evidence="1">The sequence shown here is derived from an EMBL/GenBank/DDBJ whole genome shotgun (WGS) entry which is preliminary data.</text>
</comment>
<accession>A0ABW2G0R0</accession>
<dbReference type="Proteomes" id="UP001596435">
    <property type="component" value="Unassembled WGS sequence"/>
</dbReference>
<proteinExistence type="predicted"/>
<keyword evidence="2" id="KW-1185">Reference proteome</keyword>
<organism evidence="1 2">
    <name type="scientific">Kitasatospora paranensis</name>
    <dbReference type="NCBI Taxonomy" id="258053"/>
    <lineage>
        <taxon>Bacteria</taxon>
        <taxon>Bacillati</taxon>
        <taxon>Actinomycetota</taxon>
        <taxon>Actinomycetes</taxon>
        <taxon>Kitasatosporales</taxon>
        <taxon>Streptomycetaceae</taxon>
        <taxon>Kitasatospora</taxon>
    </lineage>
</organism>
<evidence type="ECO:0000313" key="1">
    <source>
        <dbReference type="EMBL" id="MFC7183093.1"/>
    </source>
</evidence>
<protein>
    <submittedName>
        <fullName evidence="1">Uncharacterized protein</fullName>
    </submittedName>
</protein>
<name>A0ABW2G0R0_9ACTN</name>
<gene>
    <name evidence="1" type="ORF">ACFQMG_26435</name>
</gene>
<dbReference type="RefSeq" id="WP_345703989.1">
    <property type="nucleotide sequence ID" value="NZ_BAABKV010000001.1"/>
</dbReference>